<proteinExistence type="predicted"/>
<dbReference type="Proteomes" id="UP001176940">
    <property type="component" value="Unassembled WGS sequence"/>
</dbReference>
<dbReference type="EMBL" id="CAUEEQ010003913">
    <property type="protein sequence ID" value="CAJ0926289.1"/>
    <property type="molecule type" value="Genomic_DNA"/>
</dbReference>
<organism evidence="2 3">
    <name type="scientific">Ranitomeya imitator</name>
    <name type="common">mimic poison frog</name>
    <dbReference type="NCBI Taxonomy" id="111125"/>
    <lineage>
        <taxon>Eukaryota</taxon>
        <taxon>Metazoa</taxon>
        <taxon>Chordata</taxon>
        <taxon>Craniata</taxon>
        <taxon>Vertebrata</taxon>
        <taxon>Euteleostomi</taxon>
        <taxon>Amphibia</taxon>
        <taxon>Batrachia</taxon>
        <taxon>Anura</taxon>
        <taxon>Neobatrachia</taxon>
        <taxon>Hyloidea</taxon>
        <taxon>Dendrobatidae</taxon>
        <taxon>Dendrobatinae</taxon>
        <taxon>Ranitomeya</taxon>
    </lineage>
</organism>
<feature type="non-terminal residue" evidence="2">
    <location>
        <position position="1"/>
    </location>
</feature>
<comment type="caution">
    <text evidence="2">The sequence shown here is derived from an EMBL/GenBank/DDBJ whole genome shotgun (WGS) entry which is preliminary data.</text>
</comment>
<feature type="region of interest" description="Disordered" evidence="1">
    <location>
        <begin position="1"/>
        <end position="77"/>
    </location>
</feature>
<evidence type="ECO:0000256" key="1">
    <source>
        <dbReference type="SAM" id="MobiDB-lite"/>
    </source>
</evidence>
<evidence type="ECO:0000313" key="2">
    <source>
        <dbReference type="EMBL" id="CAJ0926289.1"/>
    </source>
</evidence>
<reference evidence="2" key="1">
    <citation type="submission" date="2023-07" db="EMBL/GenBank/DDBJ databases">
        <authorList>
            <person name="Stuckert A."/>
        </authorList>
    </citation>
    <scope>NUCLEOTIDE SEQUENCE</scope>
</reference>
<name>A0ABN9KW83_9NEOB</name>
<gene>
    <name evidence="2" type="ORF">RIMI_LOCUS2734028</name>
</gene>
<feature type="region of interest" description="Disordered" evidence="1">
    <location>
        <begin position="102"/>
        <end position="148"/>
    </location>
</feature>
<feature type="compositionally biased region" description="Acidic residues" evidence="1">
    <location>
        <begin position="24"/>
        <end position="37"/>
    </location>
</feature>
<accession>A0ABN9KW83</accession>
<evidence type="ECO:0000313" key="3">
    <source>
        <dbReference type="Proteomes" id="UP001176940"/>
    </source>
</evidence>
<sequence>HGLRKTPINRSAHTGCCKALGGQSDEDSGEEVEEDDPLFFREGHGVEGSTDQQEDINLAPAKKRRPAGDQRFGRHSWSTSVCAGRRWRSSLMTTGVQISQLSSCLQQTKPPPRPSKLSDAYKEKKSAKKKPAPQQNPGGVFVKRGTEK</sequence>
<protein>
    <submittedName>
        <fullName evidence="2">Uncharacterized protein</fullName>
    </submittedName>
</protein>
<keyword evidence="3" id="KW-1185">Reference proteome</keyword>